<dbReference type="InterPro" id="IPR014710">
    <property type="entry name" value="RmlC-like_jellyroll"/>
</dbReference>
<dbReference type="Proteomes" id="UP001176471">
    <property type="component" value="Unassembled WGS sequence"/>
</dbReference>
<sequence length="247" mass="26935">MDMRFDMAQNVAPVPMARPCSGHSCDACVVRDSAICADLNDGDRDALSRIGRRVALHAGQTVMWEGDDSTVVANVIEGTLKLATSTGDGREQIVGVVYASDFIGRPFGARTPHSVTALTDARLCLFPRGAFDGFAMRHGELQHRLLQRTLDDLDRTRAWMLLLGRKSAREKVATFLLDMGRRLRGDADGVIALPLSRQQIADVLGITIETVSRQMTEMKREGMIDLVGRRGVRLADMAALEALAEAG</sequence>
<reference evidence="6" key="1">
    <citation type="submission" date="2023-07" db="EMBL/GenBank/DDBJ databases">
        <title>Bacterial whole genome sequence for Sphingobium sp. HBC34.</title>
        <authorList>
            <person name="Le V."/>
            <person name="Ko S.-R."/>
            <person name="Ahn C.-Y."/>
            <person name="Oh H.-M."/>
        </authorList>
    </citation>
    <scope>NUCLEOTIDE SEQUENCE</scope>
    <source>
        <strain evidence="6">HBC34</strain>
    </source>
</reference>
<proteinExistence type="predicted"/>
<dbReference type="CDD" id="cd00092">
    <property type="entry name" value="HTH_CRP"/>
    <property type="match status" value="1"/>
</dbReference>
<feature type="domain" description="HTH crp-type" evidence="5">
    <location>
        <begin position="166"/>
        <end position="238"/>
    </location>
</feature>
<keyword evidence="7" id="KW-1185">Reference proteome</keyword>
<dbReference type="PANTHER" id="PTHR24567:SF75">
    <property type="entry name" value="FUMARATE AND NITRATE REDUCTION REGULATORY PROTEIN"/>
    <property type="match status" value="1"/>
</dbReference>
<keyword evidence="1" id="KW-0805">Transcription regulation</keyword>
<evidence type="ECO:0000259" key="5">
    <source>
        <dbReference type="PROSITE" id="PS51063"/>
    </source>
</evidence>
<protein>
    <submittedName>
        <fullName evidence="6">Crp/Fnr family transcriptional regulator</fullName>
    </submittedName>
</protein>
<dbReference type="InterPro" id="IPR036390">
    <property type="entry name" value="WH_DNA-bd_sf"/>
</dbReference>
<comment type="caution">
    <text evidence="6">The sequence shown here is derived from an EMBL/GenBank/DDBJ whole genome shotgun (WGS) entry which is preliminary data.</text>
</comment>
<dbReference type="SMART" id="SM00100">
    <property type="entry name" value="cNMP"/>
    <property type="match status" value="1"/>
</dbReference>
<accession>A0ABT8ZQN2</accession>
<evidence type="ECO:0000256" key="1">
    <source>
        <dbReference type="ARBA" id="ARBA00023015"/>
    </source>
</evidence>
<dbReference type="InterPro" id="IPR050397">
    <property type="entry name" value="Env_Response_Regulators"/>
</dbReference>
<dbReference type="Pfam" id="PF00027">
    <property type="entry name" value="cNMP_binding"/>
    <property type="match status" value="1"/>
</dbReference>
<evidence type="ECO:0000256" key="3">
    <source>
        <dbReference type="ARBA" id="ARBA00023163"/>
    </source>
</evidence>
<dbReference type="InterPro" id="IPR018335">
    <property type="entry name" value="Tscrpt_reg_HTH_Crp-type_CS"/>
</dbReference>
<keyword evidence="2" id="KW-0238">DNA-binding</keyword>
<keyword evidence="3" id="KW-0804">Transcription</keyword>
<dbReference type="Gene3D" id="1.10.10.10">
    <property type="entry name" value="Winged helix-like DNA-binding domain superfamily/Winged helix DNA-binding domain"/>
    <property type="match status" value="1"/>
</dbReference>
<feature type="domain" description="Cyclic nucleotide-binding" evidence="4">
    <location>
        <begin position="35"/>
        <end position="152"/>
    </location>
</feature>
<name>A0ABT8ZQN2_9SPHN</name>
<dbReference type="SMART" id="SM00419">
    <property type="entry name" value="HTH_CRP"/>
    <property type="match status" value="1"/>
</dbReference>
<dbReference type="PANTHER" id="PTHR24567">
    <property type="entry name" value="CRP FAMILY TRANSCRIPTIONAL REGULATORY PROTEIN"/>
    <property type="match status" value="1"/>
</dbReference>
<dbReference type="InterPro" id="IPR012318">
    <property type="entry name" value="HTH_CRP"/>
</dbReference>
<dbReference type="SUPFAM" id="SSF51206">
    <property type="entry name" value="cAMP-binding domain-like"/>
    <property type="match status" value="1"/>
</dbReference>
<dbReference type="InterPro" id="IPR000595">
    <property type="entry name" value="cNMP-bd_dom"/>
</dbReference>
<dbReference type="SUPFAM" id="SSF46785">
    <property type="entry name" value="Winged helix' DNA-binding domain"/>
    <property type="match status" value="1"/>
</dbReference>
<organism evidence="6 7">
    <name type="scientific">Sphingobium cyanobacteriorum</name>
    <dbReference type="NCBI Taxonomy" id="3063954"/>
    <lineage>
        <taxon>Bacteria</taxon>
        <taxon>Pseudomonadati</taxon>
        <taxon>Pseudomonadota</taxon>
        <taxon>Alphaproteobacteria</taxon>
        <taxon>Sphingomonadales</taxon>
        <taxon>Sphingomonadaceae</taxon>
        <taxon>Sphingobium</taxon>
    </lineage>
</organism>
<dbReference type="RefSeq" id="WP_304536918.1">
    <property type="nucleotide sequence ID" value="NZ_JAUQOM010000009.1"/>
</dbReference>
<dbReference type="Gene3D" id="2.60.120.10">
    <property type="entry name" value="Jelly Rolls"/>
    <property type="match status" value="1"/>
</dbReference>
<dbReference type="InterPro" id="IPR036388">
    <property type="entry name" value="WH-like_DNA-bd_sf"/>
</dbReference>
<dbReference type="EMBL" id="JAUQOM010000009">
    <property type="protein sequence ID" value="MDO7836496.1"/>
    <property type="molecule type" value="Genomic_DNA"/>
</dbReference>
<dbReference type="Pfam" id="PF13545">
    <property type="entry name" value="HTH_Crp_2"/>
    <property type="match status" value="1"/>
</dbReference>
<dbReference type="PROSITE" id="PS00042">
    <property type="entry name" value="HTH_CRP_1"/>
    <property type="match status" value="1"/>
</dbReference>
<evidence type="ECO:0000313" key="7">
    <source>
        <dbReference type="Proteomes" id="UP001176471"/>
    </source>
</evidence>
<gene>
    <name evidence="6" type="ORF">Q4610_15725</name>
</gene>
<dbReference type="PROSITE" id="PS51063">
    <property type="entry name" value="HTH_CRP_2"/>
    <property type="match status" value="1"/>
</dbReference>
<dbReference type="PROSITE" id="PS50042">
    <property type="entry name" value="CNMP_BINDING_3"/>
    <property type="match status" value="1"/>
</dbReference>
<dbReference type="CDD" id="cd00038">
    <property type="entry name" value="CAP_ED"/>
    <property type="match status" value="1"/>
</dbReference>
<evidence type="ECO:0000259" key="4">
    <source>
        <dbReference type="PROSITE" id="PS50042"/>
    </source>
</evidence>
<dbReference type="PRINTS" id="PR00034">
    <property type="entry name" value="HTHCRP"/>
</dbReference>
<evidence type="ECO:0000313" key="6">
    <source>
        <dbReference type="EMBL" id="MDO7836496.1"/>
    </source>
</evidence>
<dbReference type="InterPro" id="IPR018490">
    <property type="entry name" value="cNMP-bd_dom_sf"/>
</dbReference>
<evidence type="ECO:0000256" key="2">
    <source>
        <dbReference type="ARBA" id="ARBA00023125"/>
    </source>
</evidence>